<evidence type="ECO:0000313" key="3">
    <source>
        <dbReference type="EMBL" id="KAL0580594.1"/>
    </source>
</evidence>
<dbReference type="Pfam" id="PF03399">
    <property type="entry name" value="SAC3_GANP"/>
    <property type="match status" value="1"/>
</dbReference>
<feature type="region of interest" description="Disordered" evidence="1">
    <location>
        <begin position="180"/>
        <end position="200"/>
    </location>
</feature>
<evidence type="ECO:0000313" key="4">
    <source>
        <dbReference type="Proteomes" id="UP001465976"/>
    </source>
</evidence>
<sequence length="478" mass="55098">MSSDSWPPQLKDWVAKCLGQMTDSNKQEAQNELRQVISEAYSSHTLWTTDWNAIQLKRFPLSAMISHFLLMPQPRQSLTQAYAESGLQAQVVSVLLIFTTKVHFLNMQSRNDSPQSNKKAKKAAMKQVTYGTASLDLNDQAALSRRAERFHREHEIERQRSRGNANGQASFKNNHHHAHIFNSRSNSPYGGPDESEADPNVMDWDRFTIVGTSKEIFKDYLRLTTEPKPEQIRPYAILQETLVQLKKRWREKCSYAWICNQLKSLRQDLTVQRIKNEFTVQVYEIHARMALESNDMVEYNQCQASLKNLYELGIPGKVEEFTAYRILMLLHGRNRSELNLYVGQLTPKQKRDPAVKHALDVQRALSMGNYHSFFVLYLSAPNMGAYIMDHFIDRERTKAMIVITKVYRTIGLTFVSTELGFEDDTEATCKFLEEHKAAVYTNPTARDTEKVIDCRPAQVTLSQVYDEKYRRVGIKGAI</sequence>
<dbReference type="PANTHER" id="PTHR12436:SF4">
    <property type="entry name" value="LEUKOCYTE RECEPTOR CLUSTER MEMBER 8"/>
    <property type="match status" value="1"/>
</dbReference>
<protein>
    <recommendedName>
        <fullName evidence="2">PCI domain-containing protein</fullName>
    </recommendedName>
</protein>
<feature type="domain" description="PCI" evidence="2">
    <location>
        <begin position="271"/>
        <end position="458"/>
    </location>
</feature>
<reference evidence="3 4" key="1">
    <citation type="submission" date="2024-02" db="EMBL/GenBank/DDBJ databases">
        <title>A draft genome for the cacao thread blight pathogen Marasmius crinis-equi.</title>
        <authorList>
            <person name="Cohen S.P."/>
            <person name="Baruah I.K."/>
            <person name="Amoako-Attah I."/>
            <person name="Bukari Y."/>
            <person name="Meinhardt L.W."/>
            <person name="Bailey B.A."/>
        </authorList>
    </citation>
    <scope>NUCLEOTIDE SEQUENCE [LARGE SCALE GENOMIC DNA]</scope>
    <source>
        <strain evidence="3 4">GH-76</strain>
    </source>
</reference>
<dbReference type="Gene3D" id="1.25.40.990">
    <property type="match status" value="1"/>
</dbReference>
<keyword evidence="4" id="KW-1185">Reference proteome</keyword>
<dbReference type="PROSITE" id="PS50250">
    <property type="entry name" value="PCI"/>
    <property type="match status" value="1"/>
</dbReference>
<dbReference type="PANTHER" id="PTHR12436">
    <property type="entry name" value="80 KDA MCM3-ASSOCIATED PROTEIN"/>
    <property type="match status" value="1"/>
</dbReference>
<dbReference type="InterPro" id="IPR005062">
    <property type="entry name" value="SAC3/GANP/THP3_conserved"/>
</dbReference>
<evidence type="ECO:0000256" key="1">
    <source>
        <dbReference type="SAM" id="MobiDB-lite"/>
    </source>
</evidence>
<dbReference type="Proteomes" id="UP001465976">
    <property type="component" value="Unassembled WGS sequence"/>
</dbReference>
<proteinExistence type="predicted"/>
<evidence type="ECO:0000259" key="2">
    <source>
        <dbReference type="PROSITE" id="PS50250"/>
    </source>
</evidence>
<dbReference type="EMBL" id="JBAHYK010000027">
    <property type="protein sequence ID" value="KAL0580594.1"/>
    <property type="molecule type" value="Genomic_DNA"/>
</dbReference>
<gene>
    <name evidence="3" type="ORF">V5O48_001419</name>
</gene>
<feature type="compositionally biased region" description="Polar residues" evidence="1">
    <location>
        <begin position="162"/>
        <end position="171"/>
    </location>
</feature>
<accession>A0ABR3FYI7</accession>
<dbReference type="InterPro" id="IPR045107">
    <property type="entry name" value="SAC3/GANP/THP3"/>
</dbReference>
<comment type="caution">
    <text evidence="3">The sequence shown here is derived from an EMBL/GenBank/DDBJ whole genome shotgun (WGS) entry which is preliminary data.</text>
</comment>
<name>A0ABR3FYI7_9AGAR</name>
<feature type="region of interest" description="Disordered" evidence="1">
    <location>
        <begin position="152"/>
        <end position="171"/>
    </location>
</feature>
<dbReference type="InterPro" id="IPR000717">
    <property type="entry name" value="PCI_dom"/>
</dbReference>
<organism evidence="3 4">
    <name type="scientific">Marasmius crinis-equi</name>
    <dbReference type="NCBI Taxonomy" id="585013"/>
    <lineage>
        <taxon>Eukaryota</taxon>
        <taxon>Fungi</taxon>
        <taxon>Dikarya</taxon>
        <taxon>Basidiomycota</taxon>
        <taxon>Agaricomycotina</taxon>
        <taxon>Agaricomycetes</taxon>
        <taxon>Agaricomycetidae</taxon>
        <taxon>Agaricales</taxon>
        <taxon>Marasmiineae</taxon>
        <taxon>Marasmiaceae</taxon>
        <taxon>Marasmius</taxon>
    </lineage>
</organism>